<gene>
    <name evidence="3" type="ORF">RM532_13050</name>
</gene>
<protein>
    <submittedName>
        <fullName evidence="3">AMP-binding protein</fullName>
    </submittedName>
</protein>
<dbReference type="PANTHER" id="PTHR43767">
    <property type="entry name" value="LONG-CHAIN-FATTY-ACID--COA LIGASE"/>
    <property type="match status" value="1"/>
</dbReference>
<evidence type="ECO:0000313" key="4">
    <source>
        <dbReference type="Proteomes" id="UP001251857"/>
    </source>
</evidence>
<evidence type="ECO:0000313" key="3">
    <source>
        <dbReference type="EMBL" id="MDT0635876.1"/>
    </source>
</evidence>
<dbReference type="Pfam" id="PF00501">
    <property type="entry name" value="AMP-binding"/>
    <property type="match status" value="1"/>
</dbReference>
<dbReference type="Gene3D" id="3.30.300.30">
    <property type="match status" value="1"/>
</dbReference>
<dbReference type="InterPro" id="IPR045851">
    <property type="entry name" value="AMP-bd_C_sf"/>
</dbReference>
<feature type="domain" description="AMP-dependent synthetase/ligase" evidence="2">
    <location>
        <begin position="38"/>
        <end position="337"/>
    </location>
</feature>
<evidence type="ECO:0000256" key="1">
    <source>
        <dbReference type="ARBA" id="ARBA00022598"/>
    </source>
</evidence>
<proteinExistence type="predicted"/>
<dbReference type="EMBL" id="JAVRIB010000014">
    <property type="protein sequence ID" value="MDT0635876.1"/>
    <property type="molecule type" value="Genomic_DNA"/>
</dbReference>
<organism evidence="3 4">
    <name type="scientific">Spectribacter hydrogenoxidans</name>
    <dbReference type="NCBI Taxonomy" id="3075608"/>
    <lineage>
        <taxon>Bacteria</taxon>
        <taxon>Pseudomonadati</taxon>
        <taxon>Pseudomonadota</taxon>
        <taxon>Gammaproteobacteria</taxon>
        <taxon>Salinisphaerales</taxon>
        <taxon>Salinisphaeraceae</taxon>
        <taxon>Spectribacter</taxon>
    </lineage>
</organism>
<dbReference type="RefSeq" id="WP_311653775.1">
    <property type="nucleotide sequence ID" value="NZ_JAVRIB010000014.1"/>
</dbReference>
<dbReference type="PROSITE" id="PS00455">
    <property type="entry name" value="AMP_BINDING"/>
    <property type="match status" value="1"/>
</dbReference>
<dbReference type="InterPro" id="IPR042099">
    <property type="entry name" value="ANL_N_sf"/>
</dbReference>
<dbReference type="PANTHER" id="PTHR43767:SF8">
    <property type="entry name" value="LONG-CHAIN-FATTY-ACID--COA LIGASE"/>
    <property type="match status" value="1"/>
</dbReference>
<evidence type="ECO:0000259" key="2">
    <source>
        <dbReference type="Pfam" id="PF00501"/>
    </source>
</evidence>
<keyword evidence="4" id="KW-1185">Reference proteome</keyword>
<dbReference type="InterPro" id="IPR050237">
    <property type="entry name" value="ATP-dep_AMP-bd_enzyme"/>
</dbReference>
<dbReference type="Proteomes" id="UP001251857">
    <property type="component" value="Unassembled WGS sequence"/>
</dbReference>
<reference evidence="3 4" key="1">
    <citation type="submission" date="2023-09" db="EMBL/GenBank/DDBJ databases">
        <authorList>
            <person name="Rey-Velasco X."/>
        </authorList>
    </citation>
    <scope>NUCLEOTIDE SEQUENCE [LARGE SCALE GENOMIC DNA]</scope>
    <source>
        <strain evidence="3 4">W335</strain>
    </source>
</reference>
<dbReference type="SUPFAM" id="SSF56801">
    <property type="entry name" value="Acetyl-CoA synthetase-like"/>
    <property type="match status" value="1"/>
</dbReference>
<dbReference type="InterPro" id="IPR020845">
    <property type="entry name" value="AMP-binding_CS"/>
</dbReference>
<keyword evidence="1" id="KW-0436">Ligase</keyword>
<comment type="caution">
    <text evidence="3">The sequence shown here is derived from an EMBL/GenBank/DDBJ whole genome shotgun (WGS) entry which is preliminary data.</text>
</comment>
<dbReference type="InterPro" id="IPR000873">
    <property type="entry name" value="AMP-dep_synth/lig_dom"/>
</dbReference>
<sequence>MTVGRFSIGDGCVVEGVRGAIGFRALAKHVAGWRDYLVAHDVRVLGLLAENSPEWLTCDLGARAAGVACVPLPPFFSDGQLAHVLDTASIDTVAVSPAQRIIALDRGFKAIQTHAGLTVVQRIVKRPEAIPAGTGKITFTSGSTGTPKGVCLGDEAVMSLAAVLREALEPLRIRRHLSVMPYAMLLENVAGAYAAIMAGATVIAPPMSEIGFATDGRFEPERLLQCLQQSQPESLILLPELLKALVEMRESGARLPTSLKFVAVGGGRVGAQLVERARASGIPAFEGYGLSECASVVSLNLPGAERAGSAGRPLPHQRVRIANDGEICVAGNSMLGYLGCAVVERAIATGDLGEFDSDGFLYVRGRKKNQFITSFGRNVNPEWPEALLLQSPALRQAAVFGEALPGNVAVLVPSPGEADAAIEQAITHANQELPGYAHVSAWLRASAPFSAANGQATANGRLKRAAIESAYGGRFQDVLREATCHESQP</sequence>
<dbReference type="Gene3D" id="3.40.50.12780">
    <property type="entry name" value="N-terminal domain of ligase-like"/>
    <property type="match status" value="1"/>
</dbReference>
<accession>A0ABU3C2T8</accession>
<name>A0ABU3C2T8_9GAMM</name>
<dbReference type="Pfam" id="PF23562">
    <property type="entry name" value="AMP-binding_C_3"/>
    <property type="match status" value="1"/>
</dbReference>